<keyword evidence="1" id="KW-0472">Membrane</keyword>
<evidence type="ECO:0000313" key="3">
    <source>
        <dbReference type="Proteomes" id="UP000228568"/>
    </source>
</evidence>
<evidence type="ECO:0000313" key="2">
    <source>
        <dbReference type="EMBL" id="PIZ94212.1"/>
    </source>
</evidence>
<organism evidence="2 3">
    <name type="scientific">Candidatus Magasanikbacteria bacterium CG_4_10_14_0_2_um_filter_37_12</name>
    <dbReference type="NCBI Taxonomy" id="1974637"/>
    <lineage>
        <taxon>Bacteria</taxon>
        <taxon>Candidatus Magasanikiibacteriota</taxon>
    </lineage>
</organism>
<proteinExistence type="predicted"/>
<accession>A0A2M7V6B6</accession>
<feature type="transmembrane region" description="Helical" evidence="1">
    <location>
        <begin position="95"/>
        <end position="114"/>
    </location>
</feature>
<feature type="transmembrane region" description="Helical" evidence="1">
    <location>
        <begin position="31"/>
        <end position="52"/>
    </location>
</feature>
<name>A0A2M7V6B6_9BACT</name>
<keyword evidence="1" id="KW-0812">Transmembrane</keyword>
<keyword evidence="1" id="KW-1133">Transmembrane helix</keyword>
<feature type="transmembrane region" description="Helical" evidence="1">
    <location>
        <begin position="73"/>
        <end position="89"/>
    </location>
</feature>
<dbReference type="AlphaFoldDB" id="A0A2M7V6B6"/>
<dbReference type="Proteomes" id="UP000228568">
    <property type="component" value="Unassembled WGS sequence"/>
</dbReference>
<gene>
    <name evidence="2" type="ORF">COX81_04145</name>
</gene>
<protein>
    <submittedName>
        <fullName evidence="2">Uncharacterized protein</fullName>
    </submittedName>
</protein>
<reference evidence="3" key="1">
    <citation type="submission" date="2017-09" db="EMBL/GenBank/DDBJ databases">
        <title>Depth-based differentiation of microbial function through sediment-hosted aquifers and enrichment of novel symbionts in the deep terrestrial subsurface.</title>
        <authorList>
            <person name="Probst A.J."/>
            <person name="Ladd B."/>
            <person name="Jarett J.K."/>
            <person name="Geller-Mcgrath D.E."/>
            <person name="Sieber C.M.K."/>
            <person name="Emerson J.B."/>
            <person name="Anantharaman K."/>
            <person name="Thomas B.C."/>
            <person name="Malmstrom R."/>
            <person name="Stieglmeier M."/>
            <person name="Klingl A."/>
            <person name="Woyke T."/>
            <person name="Ryan C.M."/>
            <person name="Banfield J.F."/>
        </authorList>
    </citation>
    <scope>NUCLEOTIDE SEQUENCE [LARGE SCALE GENOMIC DNA]</scope>
</reference>
<evidence type="ECO:0000256" key="1">
    <source>
        <dbReference type="SAM" id="Phobius"/>
    </source>
</evidence>
<sequence>MLVGTVLCWSAWFFVIVNVNPFEASTLSFLFFYISFFLALLGTFSVLIFVVYRLFSRTELPLFRYVERSFRESFILSAICIFLLFLRGIDLLNIWNFSFFIVLLILLFSFSFSTRKVSTH</sequence>
<comment type="caution">
    <text evidence="2">The sequence shown here is derived from an EMBL/GenBank/DDBJ whole genome shotgun (WGS) entry which is preliminary data.</text>
</comment>
<dbReference type="EMBL" id="PFPK01000048">
    <property type="protein sequence ID" value="PIZ94212.1"/>
    <property type="molecule type" value="Genomic_DNA"/>
</dbReference>